<reference evidence="2" key="1">
    <citation type="submission" date="2022-07" db="EMBL/GenBank/DDBJ databases">
        <title>Genome Sequence of Agrocybe chaxingu.</title>
        <authorList>
            <person name="Buettner E."/>
        </authorList>
    </citation>
    <scope>NUCLEOTIDE SEQUENCE</scope>
    <source>
        <strain evidence="2">MP-N11</strain>
    </source>
</reference>
<feature type="region of interest" description="Disordered" evidence="1">
    <location>
        <begin position="55"/>
        <end position="74"/>
    </location>
</feature>
<comment type="caution">
    <text evidence="2">The sequence shown here is derived from an EMBL/GenBank/DDBJ whole genome shotgun (WGS) entry which is preliminary data.</text>
</comment>
<dbReference type="OrthoDB" id="3147752at2759"/>
<feature type="compositionally biased region" description="Polar residues" evidence="1">
    <location>
        <begin position="55"/>
        <end position="70"/>
    </location>
</feature>
<keyword evidence="3" id="KW-1185">Reference proteome</keyword>
<evidence type="ECO:0000256" key="1">
    <source>
        <dbReference type="SAM" id="MobiDB-lite"/>
    </source>
</evidence>
<gene>
    <name evidence="2" type="ORF">NLJ89_g10603</name>
</gene>
<name>A0A9W8MQR9_9AGAR</name>
<dbReference type="AlphaFoldDB" id="A0A9W8MQR9"/>
<accession>A0A9W8MQR9</accession>
<evidence type="ECO:0000313" key="2">
    <source>
        <dbReference type="EMBL" id="KAJ3495594.1"/>
    </source>
</evidence>
<dbReference type="Proteomes" id="UP001148786">
    <property type="component" value="Unassembled WGS sequence"/>
</dbReference>
<proteinExistence type="predicted"/>
<sequence>MDSPDRIEDKTERIEELEIAAKSMSSQLVQLRGQLNSSERHNDVLLAQIRQQADQLQNMQREQTRSNTYPPKSGSGAVKALKLLNDEIYHAAASMTDLLEGINKRFVVGDADGTPARAEYLKSILGLELTKKLQDEAQYPIEETNPFYTQIALQGCLIASCMRIITSWYPTEWEFGDLLAVVYERVRGSAGVDKANAWRRMTLQSCAPPADRNAKLAAFLIDQVRVVMAVCGWPAESDTEKVTEAFQHKVYNLVALALHLNTLRTSSAPGEIEPTSVDRGRTFEPGRMENEFPFERTKRNRAAPNFIPDEQVVCTVGLGLKCLDAGNIEPQTLLRPKVILYGALL</sequence>
<organism evidence="2 3">
    <name type="scientific">Agrocybe chaxingu</name>
    <dbReference type="NCBI Taxonomy" id="84603"/>
    <lineage>
        <taxon>Eukaryota</taxon>
        <taxon>Fungi</taxon>
        <taxon>Dikarya</taxon>
        <taxon>Basidiomycota</taxon>
        <taxon>Agaricomycotina</taxon>
        <taxon>Agaricomycetes</taxon>
        <taxon>Agaricomycetidae</taxon>
        <taxon>Agaricales</taxon>
        <taxon>Agaricineae</taxon>
        <taxon>Strophariaceae</taxon>
        <taxon>Agrocybe</taxon>
    </lineage>
</organism>
<protein>
    <submittedName>
        <fullName evidence="2">Uncharacterized protein</fullName>
    </submittedName>
</protein>
<evidence type="ECO:0000313" key="3">
    <source>
        <dbReference type="Proteomes" id="UP001148786"/>
    </source>
</evidence>
<dbReference type="EMBL" id="JANKHO010002013">
    <property type="protein sequence ID" value="KAJ3495594.1"/>
    <property type="molecule type" value="Genomic_DNA"/>
</dbReference>